<keyword evidence="1" id="KW-0812">Transmembrane</keyword>
<keyword evidence="1" id="KW-0472">Membrane</keyword>
<dbReference type="KEGG" id="pgs:CPT03_16715"/>
<sequence length="331" mass="38962">MMAGLADKKVLLFAPNFFGYELEISNKLKKMGAEVDYFDERPKNNFVTKASIRINKNLLRRKILSYYGTIFKKTERKRYDYVFVINIEAMLPSLLKTLKQQQSSAIFVLYMWDSLQNKKYTLDYLPFFDRIYSFDKTDADAIPGVNFRPLFYIDSYAEIKTNIPIKNALCFIGTVHSDRYQLISEIRKQLAQLSLNTYFFMFFSSPILFFYKKMVDIKFYNARFKEFSFRSFSQHKTIQCIGESFAVLDIQHPSQTGLTIRTIEALGANKKLITTNVHIKEYDFYNPHNICVVNRDRPVIPKSFFETQYCPPEHALKCKYSLEGWLTELFA</sequence>
<evidence type="ECO:0000313" key="3">
    <source>
        <dbReference type="Proteomes" id="UP000223749"/>
    </source>
</evidence>
<accession>A0A2D1U8P3</accession>
<reference evidence="2 3" key="1">
    <citation type="submission" date="2017-10" db="EMBL/GenBank/DDBJ databases">
        <title>Whole genome of Pedobacter ginsengisoli T01R-27 isolated from tomato rhizosphere.</title>
        <authorList>
            <person name="Weon H.-Y."/>
            <person name="Lee S.A."/>
            <person name="Sang M.K."/>
            <person name="Song J."/>
        </authorList>
    </citation>
    <scope>NUCLEOTIDE SEQUENCE [LARGE SCALE GENOMIC DNA]</scope>
    <source>
        <strain evidence="2 3">T01R-27</strain>
    </source>
</reference>
<dbReference type="AlphaFoldDB" id="A0A2D1U8P3"/>
<dbReference type="EMBL" id="CP024091">
    <property type="protein sequence ID" value="ATP57989.1"/>
    <property type="molecule type" value="Genomic_DNA"/>
</dbReference>
<name>A0A2D1U8P3_9SPHI</name>
<feature type="transmembrane region" description="Helical" evidence="1">
    <location>
        <begin position="193"/>
        <end position="211"/>
    </location>
</feature>
<keyword evidence="1" id="KW-1133">Transmembrane helix</keyword>
<organism evidence="2 3">
    <name type="scientific">Pedobacter ginsengisoli</name>
    <dbReference type="NCBI Taxonomy" id="363852"/>
    <lineage>
        <taxon>Bacteria</taxon>
        <taxon>Pseudomonadati</taxon>
        <taxon>Bacteroidota</taxon>
        <taxon>Sphingobacteriia</taxon>
        <taxon>Sphingobacteriales</taxon>
        <taxon>Sphingobacteriaceae</taxon>
        <taxon>Pedobacter</taxon>
    </lineage>
</organism>
<evidence type="ECO:0000256" key="1">
    <source>
        <dbReference type="SAM" id="Phobius"/>
    </source>
</evidence>
<evidence type="ECO:0000313" key="2">
    <source>
        <dbReference type="EMBL" id="ATP57989.1"/>
    </source>
</evidence>
<keyword evidence="3" id="KW-1185">Reference proteome</keyword>
<gene>
    <name evidence="2" type="ORF">CPT03_16715</name>
</gene>
<protein>
    <submittedName>
        <fullName evidence="2">Lipopolysaccharide biosynthesis protein</fullName>
    </submittedName>
</protein>
<proteinExistence type="predicted"/>
<dbReference type="Proteomes" id="UP000223749">
    <property type="component" value="Chromosome"/>
</dbReference>